<evidence type="ECO:0000256" key="2">
    <source>
        <dbReference type="SAM" id="Phobius"/>
    </source>
</evidence>
<feature type="compositionally biased region" description="Polar residues" evidence="1">
    <location>
        <begin position="417"/>
        <end position="430"/>
    </location>
</feature>
<comment type="caution">
    <text evidence="3">The sequence shown here is derived from an EMBL/GenBank/DDBJ whole genome shotgun (WGS) entry which is preliminary data.</text>
</comment>
<feature type="transmembrane region" description="Helical" evidence="2">
    <location>
        <begin position="373"/>
        <end position="395"/>
    </location>
</feature>
<proteinExistence type="predicted"/>
<gene>
    <name evidence="3" type="ORF">NPX13_g7663</name>
</gene>
<keyword evidence="2" id="KW-0472">Membrane</keyword>
<dbReference type="AlphaFoldDB" id="A0A9W8N9X4"/>
<sequence length="430" mass="49064">MNHENLLGVPHLLSTNVLWWDSQALRCEQVEGYRFDECLDQFRRDQDNKTPTSNLSINIVIIKDEPIPSSERGTRPAGLSITRDHFNGLVTTFHLSPSFRKWKSRETGYHDYIKDNPGNHDESLIFAVQSPRLRDTVTFFTMRISPTTNSVMCIITVPTGEHMNWLRRELTGYHSTFMTCPINLFNLLCRRLDHENGLATSSVLSMFEQQEIEMDNSCRSIQANNDNKMYKKHRNVIIDLNKLNVALMTLGCTIDFELSALNFAKGIMDRYKKLYETSISPNNLPRISNEQDQIFNDEIESLETAARLRQDMRTYAQKRAEHMVSLLSAHNLQRDMITNQRISANTRNITILGSLFIPPTFVATGTLEVVQPLGWIFGVTIGGLILVTLILLLAYMWPKVLSRDREGSCPRSDFNEGATTRSKTTTPPGS</sequence>
<keyword evidence="2" id="KW-1133">Transmembrane helix</keyword>
<organism evidence="3 4">
    <name type="scientific">Xylaria arbuscula</name>
    <dbReference type="NCBI Taxonomy" id="114810"/>
    <lineage>
        <taxon>Eukaryota</taxon>
        <taxon>Fungi</taxon>
        <taxon>Dikarya</taxon>
        <taxon>Ascomycota</taxon>
        <taxon>Pezizomycotina</taxon>
        <taxon>Sordariomycetes</taxon>
        <taxon>Xylariomycetidae</taxon>
        <taxon>Xylariales</taxon>
        <taxon>Xylariaceae</taxon>
        <taxon>Xylaria</taxon>
    </lineage>
</organism>
<keyword evidence="4" id="KW-1185">Reference proteome</keyword>
<reference evidence="3" key="1">
    <citation type="submission" date="2022-07" db="EMBL/GenBank/DDBJ databases">
        <title>Genome Sequence of Xylaria arbuscula.</title>
        <authorList>
            <person name="Buettner E."/>
        </authorList>
    </citation>
    <scope>NUCLEOTIDE SEQUENCE</scope>
    <source>
        <strain evidence="3">VT107</strain>
    </source>
</reference>
<dbReference type="Proteomes" id="UP001148614">
    <property type="component" value="Unassembled WGS sequence"/>
</dbReference>
<evidence type="ECO:0000313" key="3">
    <source>
        <dbReference type="EMBL" id="KAJ3564971.1"/>
    </source>
</evidence>
<name>A0A9W8N9X4_9PEZI</name>
<dbReference type="EMBL" id="JANPWZ010001546">
    <property type="protein sequence ID" value="KAJ3564971.1"/>
    <property type="molecule type" value="Genomic_DNA"/>
</dbReference>
<evidence type="ECO:0000313" key="4">
    <source>
        <dbReference type="Proteomes" id="UP001148614"/>
    </source>
</evidence>
<feature type="region of interest" description="Disordered" evidence="1">
    <location>
        <begin position="404"/>
        <end position="430"/>
    </location>
</feature>
<accession>A0A9W8N9X4</accession>
<keyword evidence="2" id="KW-0812">Transmembrane</keyword>
<protein>
    <submittedName>
        <fullName evidence="3">Uncharacterized protein</fullName>
    </submittedName>
</protein>
<dbReference type="VEuPathDB" id="FungiDB:F4678DRAFT_462899"/>
<evidence type="ECO:0000256" key="1">
    <source>
        <dbReference type="SAM" id="MobiDB-lite"/>
    </source>
</evidence>